<sequence length="101" mass="10668">MTGSLPPHILASVDQHKALLAELVAGVREHADAEMCEVVDVCPGPRVVDALNELCPHTRDRLLCLALAELNALDYGAPVHLTDAALAVLDRPEGGGDDDHS</sequence>
<dbReference type="RefSeq" id="WP_111134515.1">
    <property type="nucleotide sequence ID" value="NZ_POUB01000074.1"/>
</dbReference>
<dbReference type="AlphaFoldDB" id="A0A2W2CYR0"/>
<keyword evidence="2" id="KW-1185">Reference proteome</keyword>
<evidence type="ECO:0000313" key="2">
    <source>
        <dbReference type="Proteomes" id="UP000248749"/>
    </source>
</evidence>
<dbReference type="OrthoDB" id="9964785at2"/>
<organism evidence="1 2">
    <name type="scientific">Micromonospora deserti</name>
    <dbReference type="NCBI Taxonomy" id="2070366"/>
    <lineage>
        <taxon>Bacteria</taxon>
        <taxon>Bacillati</taxon>
        <taxon>Actinomycetota</taxon>
        <taxon>Actinomycetes</taxon>
        <taxon>Micromonosporales</taxon>
        <taxon>Micromonosporaceae</taxon>
        <taxon>Micromonospora</taxon>
    </lineage>
</organism>
<gene>
    <name evidence="1" type="ORF">C1I99_13265</name>
</gene>
<protein>
    <submittedName>
        <fullName evidence="1">Uncharacterized protein</fullName>
    </submittedName>
</protein>
<accession>A0A2W2CYR0</accession>
<name>A0A2W2CYR0_9ACTN</name>
<reference evidence="1 2" key="1">
    <citation type="submission" date="2018-01" db="EMBL/GenBank/DDBJ databases">
        <title>Draft genome sequence of Salinispora sp. 13K206.</title>
        <authorList>
            <person name="Sahin N."/>
            <person name="Saygin H."/>
            <person name="Ay H."/>
        </authorList>
    </citation>
    <scope>NUCLEOTIDE SEQUENCE [LARGE SCALE GENOMIC DNA]</scope>
    <source>
        <strain evidence="1 2">13K206</strain>
    </source>
</reference>
<proteinExistence type="predicted"/>
<dbReference type="EMBL" id="POUB01000074">
    <property type="protein sequence ID" value="PZF98524.1"/>
    <property type="molecule type" value="Genomic_DNA"/>
</dbReference>
<comment type="caution">
    <text evidence="1">The sequence shown here is derived from an EMBL/GenBank/DDBJ whole genome shotgun (WGS) entry which is preliminary data.</text>
</comment>
<dbReference type="Proteomes" id="UP000248749">
    <property type="component" value="Unassembled WGS sequence"/>
</dbReference>
<evidence type="ECO:0000313" key="1">
    <source>
        <dbReference type="EMBL" id="PZF98524.1"/>
    </source>
</evidence>